<accession>A0A0F9KUL8</accession>
<dbReference type="AlphaFoldDB" id="A0A0F9KUL8"/>
<evidence type="ECO:0000313" key="1">
    <source>
        <dbReference type="EMBL" id="KKM25813.1"/>
    </source>
</evidence>
<organism evidence="1">
    <name type="scientific">marine sediment metagenome</name>
    <dbReference type="NCBI Taxonomy" id="412755"/>
    <lineage>
        <taxon>unclassified sequences</taxon>
        <taxon>metagenomes</taxon>
        <taxon>ecological metagenomes</taxon>
    </lineage>
</organism>
<name>A0A0F9KUL8_9ZZZZ</name>
<sequence>MDKKIKSGKEVIDEFFSNLVIPNNIVDLKTRFSSLEKLENFLRKSNGIQRSATKKGIYSDYYRLFKGEGKNGKNKQIEPIGTYNLTDTLTPLFVYLILSSNI</sequence>
<gene>
    <name evidence="1" type="ORF">LCGC14_1591200</name>
</gene>
<dbReference type="EMBL" id="LAZR01012636">
    <property type="protein sequence ID" value="KKM25813.1"/>
    <property type="molecule type" value="Genomic_DNA"/>
</dbReference>
<reference evidence="1" key="1">
    <citation type="journal article" date="2015" name="Nature">
        <title>Complex archaea that bridge the gap between prokaryotes and eukaryotes.</title>
        <authorList>
            <person name="Spang A."/>
            <person name="Saw J.H."/>
            <person name="Jorgensen S.L."/>
            <person name="Zaremba-Niedzwiedzka K."/>
            <person name="Martijn J."/>
            <person name="Lind A.E."/>
            <person name="van Eijk R."/>
            <person name="Schleper C."/>
            <person name="Guy L."/>
            <person name="Ettema T.J."/>
        </authorList>
    </citation>
    <scope>NUCLEOTIDE SEQUENCE</scope>
</reference>
<proteinExistence type="predicted"/>
<protein>
    <submittedName>
        <fullName evidence="1">Uncharacterized protein</fullName>
    </submittedName>
</protein>
<comment type="caution">
    <text evidence="1">The sequence shown here is derived from an EMBL/GenBank/DDBJ whole genome shotgun (WGS) entry which is preliminary data.</text>
</comment>